<dbReference type="GO" id="GO:0140078">
    <property type="term" value="F:class I DNA-(apurinic or apyrimidinic site) endonuclease activity"/>
    <property type="evidence" value="ECO:0007669"/>
    <property type="project" value="UniProtKB-EC"/>
</dbReference>
<dbReference type="CDD" id="cd00056">
    <property type="entry name" value="ENDO3c"/>
    <property type="match status" value="1"/>
</dbReference>
<evidence type="ECO:0000256" key="5">
    <source>
        <dbReference type="ARBA" id="ARBA00023014"/>
    </source>
</evidence>
<evidence type="ECO:0000256" key="4">
    <source>
        <dbReference type="ARBA" id="ARBA00023004"/>
    </source>
</evidence>
<keyword evidence="7" id="KW-0255">Endonuclease</keyword>
<dbReference type="InterPro" id="IPR003265">
    <property type="entry name" value="HhH-GPD_domain"/>
</dbReference>
<comment type="caution">
    <text evidence="7">The sequence shown here is derived from an EMBL/GenBank/DDBJ whole genome shotgun (WGS) entry which is preliminary data.</text>
</comment>
<evidence type="ECO:0000313" key="7">
    <source>
        <dbReference type="EMBL" id="NYF91746.1"/>
    </source>
</evidence>
<dbReference type="GO" id="GO:0006284">
    <property type="term" value="P:base-excision repair"/>
    <property type="evidence" value="ECO:0007669"/>
    <property type="project" value="InterPro"/>
</dbReference>
<organism evidence="7 8">
    <name type="scientific">Tunturiibacter lichenicola</name>
    <dbReference type="NCBI Taxonomy" id="2051959"/>
    <lineage>
        <taxon>Bacteria</taxon>
        <taxon>Pseudomonadati</taxon>
        <taxon>Acidobacteriota</taxon>
        <taxon>Terriglobia</taxon>
        <taxon>Terriglobales</taxon>
        <taxon>Acidobacteriaceae</taxon>
        <taxon>Tunturiibacter</taxon>
    </lineage>
</organism>
<sequence>MLAAPLFTDTRLEEIHRRLLAHYGRPQEREVWDPLKQFIYSMLSSRTKTEISLEVIRHLEERFGSWENLRDASLPEIEDAIRAVTFPEPKAINLKTALEQITRRCGSLSLDFLKGYRTDKIRLWLERFDGVGVKTSAAVVNFSTLRRRAMCVDSHHLRVTQRLGFVSKSADARETERRLMEMAPEEWPPEMLDEHHSLIKIHGQQLCTKNHPRCGACPLLDLCPAGAGGGEPASGVMGAGKTKSTKQGH</sequence>
<dbReference type="PIRSF" id="PIRSF001435">
    <property type="entry name" value="Nth"/>
    <property type="match status" value="1"/>
</dbReference>
<keyword evidence="7" id="KW-0378">Hydrolase</keyword>
<evidence type="ECO:0000256" key="1">
    <source>
        <dbReference type="ARBA" id="ARBA00001966"/>
    </source>
</evidence>
<dbReference type="SUPFAM" id="SSF48150">
    <property type="entry name" value="DNA-glycosylase"/>
    <property type="match status" value="1"/>
</dbReference>
<gene>
    <name evidence="7" type="ORF">HDF08_003865</name>
</gene>
<feature type="domain" description="HhH-GPD" evidence="6">
    <location>
        <begin position="43"/>
        <end position="201"/>
    </location>
</feature>
<keyword evidence="2" id="KW-0004">4Fe-4S</keyword>
<dbReference type="InterPro" id="IPR011257">
    <property type="entry name" value="DNA_glycosylase"/>
</dbReference>
<keyword evidence="7" id="KW-0456">Lyase</keyword>
<dbReference type="GO" id="GO:0046872">
    <property type="term" value="F:metal ion binding"/>
    <property type="evidence" value="ECO:0007669"/>
    <property type="project" value="UniProtKB-KW"/>
</dbReference>
<dbReference type="PANTHER" id="PTHR10359">
    <property type="entry name" value="A/G-SPECIFIC ADENINE GLYCOSYLASE/ENDONUCLEASE III"/>
    <property type="match status" value="1"/>
</dbReference>
<evidence type="ECO:0000259" key="6">
    <source>
        <dbReference type="SMART" id="SM00478"/>
    </source>
</evidence>
<keyword evidence="3" id="KW-0479">Metal-binding</keyword>
<dbReference type="AlphaFoldDB" id="A0A852VQ97"/>
<dbReference type="Pfam" id="PF00730">
    <property type="entry name" value="HhH-GPD"/>
    <property type="match status" value="1"/>
</dbReference>
<dbReference type="EMBL" id="JACCCU010000003">
    <property type="protein sequence ID" value="NYF91746.1"/>
    <property type="molecule type" value="Genomic_DNA"/>
</dbReference>
<protein>
    <submittedName>
        <fullName evidence="7">Endonuclease-3</fullName>
        <ecNumber evidence="7">4.2.99.18</ecNumber>
    </submittedName>
</protein>
<dbReference type="GO" id="GO:0051539">
    <property type="term" value="F:4 iron, 4 sulfur cluster binding"/>
    <property type="evidence" value="ECO:0007669"/>
    <property type="project" value="UniProtKB-KW"/>
</dbReference>
<dbReference type="Proteomes" id="UP000564385">
    <property type="component" value="Unassembled WGS sequence"/>
</dbReference>
<comment type="cofactor">
    <cofactor evidence="1">
        <name>[4Fe-4S] cluster</name>
        <dbReference type="ChEBI" id="CHEBI:49883"/>
    </cofactor>
</comment>
<keyword evidence="7" id="KW-0540">Nuclease</keyword>
<dbReference type="SMART" id="SM00525">
    <property type="entry name" value="FES"/>
    <property type="match status" value="1"/>
</dbReference>
<dbReference type="Gene3D" id="1.10.340.30">
    <property type="entry name" value="Hypothetical protein, domain 2"/>
    <property type="match status" value="1"/>
</dbReference>
<dbReference type="SMART" id="SM00478">
    <property type="entry name" value="ENDO3c"/>
    <property type="match status" value="1"/>
</dbReference>
<keyword evidence="5" id="KW-0411">Iron-sulfur</keyword>
<dbReference type="InterPro" id="IPR003651">
    <property type="entry name" value="Endonuclease3_FeS-loop_motif"/>
</dbReference>
<dbReference type="Gene3D" id="1.10.1670.10">
    <property type="entry name" value="Helix-hairpin-Helix base-excision DNA repair enzymes (C-terminal)"/>
    <property type="match status" value="1"/>
</dbReference>
<evidence type="ECO:0000256" key="3">
    <source>
        <dbReference type="ARBA" id="ARBA00022723"/>
    </source>
</evidence>
<evidence type="ECO:0000256" key="2">
    <source>
        <dbReference type="ARBA" id="ARBA00022485"/>
    </source>
</evidence>
<evidence type="ECO:0000313" key="8">
    <source>
        <dbReference type="Proteomes" id="UP000564385"/>
    </source>
</evidence>
<reference evidence="7 8" key="1">
    <citation type="submission" date="2020-07" db="EMBL/GenBank/DDBJ databases">
        <title>Genomic Encyclopedia of Type Strains, Phase IV (KMG-V): Genome sequencing to study the core and pangenomes of soil and plant-associated prokaryotes.</title>
        <authorList>
            <person name="Whitman W."/>
        </authorList>
    </citation>
    <scope>NUCLEOTIDE SEQUENCE [LARGE SCALE GENOMIC DNA]</scope>
    <source>
        <strain evidence="7 8">M8UP22</strain>
    </source>
</reference>
<dbReference type="InterPro" id="IPR023170">
    <property type="entry name" value="HhH_base_excis_C"/>
</dbReference>
<accession>A0A852VQ97</accession>
<name>A0A852VQ97_9BACT</name>
<dbReference type="GO" id="GO:0016787">
    <property type="term" value="F:hydrolase activity"/>
    <property type="evidence" value="ECO:0007669"/>
    <property type="project" value="UniProtKB-ARBA"/>
</dbReference>
<proteinExistence type="predicted"/>
<dbReference type="EC" id="4.2.99.18" evidence="7"/>
<keyword evidence="4" id="KW-0408">Iron</keyword>